<dbReference type="PROSITE" id="PS51257">
    <property type="entry name" value="PROKAR_LIPOPROTEIN"/>
    <property type="match status" value="1"/>
</dbReference>
<dbReference type="Proteomes" id="UP000005801">
    <property type="component" value="Unassembled WGS sequence"/>
</dbReference>
<keyword evidence="4" id="KW-1185">Reference proteome</keyword>
<gene>
    <name evidence="3" type="ORF">PPSIR1_37364</name>
</gene>
<dbReference type="AlphaFoldDB" id="A6G0N8"/>
<sequence length="355" mass="36500">MDRTVPTPPAWRPLRVALVTCSVAAALACADDLVEPQGGPVAMSVEECEAPTRYAACGPADASSSEAPGVEQASRALGLGCEPGPDESSLPEVGGAGLLAVDPDSWRVAERFGSWWTPRATSEGHNLDARLLLLSTGRLPALDVDAAVVAAPGSALDQGETHNPDGGPLFAPLTSEPGCDGALDCSGSLAEPFAHGAEPHDALALSTALEVPPGTHGLRLDLAYFSAEYPEFTPSAFNDVLAVWSTSEAFTGNVALVEGRALTASSLSAAGWMRHRGDDPALAGTGFEGHGGSGWLELRVPVVPGERVELTIYLADVGDDSVASAVLLDDLRWDCEPCSFDGEGPACGLAPRPNA</sequence>
<feature type="chain" id="PRO_5002697364" description="Lipoprotein" evidence="2">
    <location>
        <begin position="29"/>
        <end position="355"/>
    </location>
</feature>
<protein>
    <recommendedName>
        <fullName evidence="5">Lipoprotein</fullName>
    </recommendedName>
</protein>
<dbReference type="EMBL" id="ABCS01000009">
    <property type="protein sequence ID" value="EDM80684.1"/>
    <property type="molecule type" value="Genomic_DNA"/>
</dbReference>
<evidence type="ECO:0008006" key="5">
    <source>
        <dbReference type="Google" id="ProtNLM"/>
    </source>
</evidence>
<evidence type="ECO:0000313" key="4">
    <source>
        <dbReference type="Proteomes" id="UP000005801"/>
    </source>
</evidence>
<organism evidence="3 4">
    <name type="scientific">Plesiocystis pacifica SIR-1</name>
    <dbReference type="NCBI Taxonomy" id="391625"/>
    <lineage>
        <taxon>Bacteria</taxon>
        <taxon>Pseudomonadati</taxon>
        <taxon>Myxococcota</taxon>
        <taxon>Polyangia</taxon>
        <taxon>Nannocystales</taxon>
        <taxon>Nannocystaceae</taxon>
        <taxon>Plesiocystis</taxon>
    </lineage>
</organism>
<comment type="caution">
    <text evidence="3">The sequence shown here is derived from an EMBL/GenBank/DDBJ whole genome shotgun (WGS) entry which is preliminary data.</text>
</comment>
<dbReference type="STRING" id="391625.PPSIR1_37364"/>
<keyword evidence="2" id="KW-0732">Signal</keyword>
<feature type="region of interest" description="Disordered" evidence="1">
    <location>
        <begin position="59"/>
        <end position="89"/>
    </location>
</feature>
<accession>A6G0N8</accession>
<proteinExistence type="predicted"/>
<evidence type="ECO:0000313" key="3">
    <source>
        <dbReference type="EMBL" id="EDM80684.1"/>
    </source>
</evidence>
<dbReference type="InterPro" id="IPR049804">
    <property type="entry name" value="Choice_anch_L"/>
</dbReference>
<dbReference type="NCBIfam" id="NF038133">
    <property type="entry name" value="choice_anch_L"/>
    <property type="match status" value="1"/>
</dbReference>
<reference evidence="3 4" key="1">
    <citation type="submission" date="2007-06" db="EMBL/GenBank/DDBJ databases">
        <authorList>
            <person name="Shimkets L."/>
            <person name="Ferriera S."/>
            <person name="Johnson J."/>
            <person name="Kravitz S."/>
            <person name="Beeson K."/>
            <person name="Sutton G."/>
            <person name="Rogers Y.-H."/>
            <person name="Friedman R."/>
            <person name="Frazier M."/>
            <person name="Venter J.C."/>
        </authorList>
    </citation>
    <scope>NUCLEOTIDE SEQUENCE [LARGE SCALE GENOMIC DNA]</scope>
    <source>
        <strain evidence="3 4">SIR-1</strain>
    </source>
</reference>
<name>A6G0N8_9BACT</name>
<feature type="signal peptide" evidence="2">
    <location>
        <begin position="1"/>
        <end position="28"/>
    </location>
</feature>
<evidence type="ECO:0000256" key="1">
    <source>
        <dbReference type="SAM" id="MobiDB-lite"/>
    </source>
</evidence>
<evidence type="ECO:0000256" key="2">
    <source>
        <dbReference type="SAM" id="SignalP"/>
    </source>
</evidence>